<organism evidence="3 4">
    <name type="scientific">Slackia piriformis</name>
    <dbReference type="NCBI Taxonomy" id="626934"/>
    <lineage>
        <taxon>Bacteria</taxon>
        <taxon>Bacillati</taxon>
        <taxon>Actinomycetota</taxon>
        <taxon>Coriobacteriia</taxon>
        <taxon>Eggerthellales</taxon>
        <taxon>Eggerthellaceae</taxon>
        <taxon>Slackia</taxon>
    </lineage>
</organism>
<feature type="chain" id="PRO_5039723869" description="Lipoprotein" evidence="2">
    <location>
        <begin position="30"/>
        <end position="229"/>
    </location>
</feature>
<comment type="caution">
    <text evidence="3">The sequence shown here is derived from an EMBL/GenBank/DDBJ whole genome shotgun (WGS) entry which is preliminary data.</text>
</comment>
<name>A0A943YVE1_9ACTN</name>
<evidence type="ECO:0000256" key="2">
    <source>
        <dbReference type="SAM" id="SignalP"/>
    </source>
</evidence>
<dbReference type="PROSITE" id="PS51257">
    <property type="entry name" value="PROKAR_LIPOPROTEIN"/>
    <property type="match status" value="1"/>
</dbReference>
<feature type="compositionally biased region" description="Low complexity" evidence="1">
    <location>
        <begin position="210"/>
        <end position="229"/>
    </location>
</feature>
<protein>
    <recommendedName>
        <fullName evidence="5">Lipoprotein</fullName>
    </recommendedName>
</protein>
<keyword evidence="2" id="KW-0732">Signal</keyword>
<gene>
    <name evidence="3" type="ORF">KH142_04055</name>
</gene>
<dbReference type="EMBL" id="JAGZSV010000051">
    <property type="protein sequence ID" value="MBS6940650.1"/>
    <property type="molecule type" value="Genomic_DNA"/>
</dbReference>
<accession>A0A943YVE1</accession>
<dbReference type="Proteomes" id="UP000727506">
    <property type="component" value="Unassembled WGS sequence"/>
</dbReference>
<proteinExistence type="predicted"/>
<dbReference type="AlphaFoldDB" id="A0A943YVE1"/>
<sequence length="229" mass="23561">MKLSLKRISRMLACGLAAALLGATLVSCGGEQAEKTPAQLNREYMASVNSIGTEAADALASFTEAVSAGDIAGMRLAATDAAKKLEKIAALSAPEPLAQVHEEYKAGAADLTAALSGYVEAYAALQNEAAEKSQAQTETQAQTTGKTQSQNQVQEIEPNIDSAAFAEKIQEVQALYDSGIKHLSDADAMVAQLAGGEDASAPADNAEQADQGASEEGQDGQEQGAQDGE</sequence>
<feature type="region of interest" description="Disordered" evidence="1">
    <location>
        <begin position="133"/>
        <end position="153"/>
    </location>
</feature>
<evidence type="ECO:0008006" key="5">
    <source>
        <dbReference type="Google" id="ProtNLM"/>
    </source>
</evidence>
<feature type="signal peptide" evidence="2">
    <location>
        <begin position="1"/>
        <end position="29"/>
    </location>
</feature>
<evidence type="ECO:0000256" key="1">
    <source>
        <dbReference type="SAM" id="MobiDB-lite"/>
    </source>
</evidence>
<evidence type="ECO:0000313" key="4">
    <source>
        <dbReference type="Proteomes" id="UP000727506"/>
    </source>
</evidence>
<feature type="region of interest" description="Disordered" evidence="1">
    <location>
        <begin position="193"/>
        <end position="229"/>
    </location>
</feature>
<feature type="compositionally biased region" description="Low complexity" evidence="1">
    <location>
        <begin position="133"/>
        <end position="148"/>
    </location>
</feature>
<reference evidence="3" key="1">
    <citation type="submission" date="2021-02" db="EMBL/GenBank/DDBJ databases">
        <title>Infant gut strain persistence is associated with maternal origin, phylogeny, and functional potential including surface adhesion and iron acquisition.</title>
        <authorList>
            <person name="Lou Y.C."/>
        </authorList>
    </citation>
    <scope>NUCLEOTIDE SEQUENCE</scope>
    <source>
        <strain evidence="3">L2_039_000G1_dasL2_039_000G1_concoct_11</strain>
    </source>
</reference>
<evidence type="ECO:0000313" key="3">
    <source>
        <dbReference type="EMBL" id="MBS6940650.1"/>
    </source>
</evidence>